<dbReference type="Proteomes" id="UP000297475">
    <property type="component" value="Unassembled WGS sequence"/>
</dbReference>
<dbReference type="InterPro" id="IPR036986">
    <property type="entry name" value="S4_RNA-bd_sf"/>
</dbReference>
<keyword evidence="8" id="KW-1185">Reference proteome</keyword>
<evidence type="ECO:0000256" key="3">
    <source>
        <dbReference type="ARBA" id="ARBA00023125"/>
    </source>
</evidence>
<evidence type="ECO:0000313" key="7">
    <source>
        <dbReference type="EMBL" id="TGG91363.1"/>
    </source>
</evidence>
<evidence type="ECO:0000313" key="8">
    <source>
        <dbReference type="Proteomes" id="UP000297475"/>
    </source>
</evidence>
<comment type="caution">
    <text evidence="7">The sequence shown here is derived from an EMBL/GenBank/DDBJ whole genome shotgun (WGS) entry which is preliminary data.</text>
</comment>
<evidence type="ECO:0000256" key="4">
    <source>
        <dbReference type="PIRNR" id="PIRNR016821"/>
    </source>
</evidence>
<dbReference type="GO" id="GO:0003677">
    <property type="term" value="F:DNA binding"/>
    <property type="evidence" value="ECO:0007669"/>
    <property type="project" value="UniProtKB-KW"/>
</dbReference>
<dbReference type="GO" id="GO:0043023">
    <property type="term" value="F:ribosomal large subunit binding"/>
    <property type="evidence" value="ECO:0007669"/>
    <property type="project" value="InterPro"/>
</dbReference>
<keyword evidence="2 4" id="KW-0694">RNA-binding</keyword>
<gene>
    <name evidence="7" type="primary">hslR</name>
    <name evidence="7" type="ORF">E4656_16725</name>
</gene>
<evidence type="ECO:0000256" key="2">
    <source>
        <dbReference type="ARBA" id="ARBA00022884"/>
    </source>
</evidence>
<evidence type="ECO:0000256" key="1">
    <source>
        <dbReference type="ARBA" id="ARBA00008396"/>
    </source>
</evidence>
<evidence type="ECO:0000256" key="5">
    <source>
        <dbReference type="SAM" id="MobiDB-lite"/>
    </source>
</evidence>
<dbReference type="GO" id="GO:0034605">
    <property type="term" value="P:cellular response to heat"/>
    <property type="evidence" value="ECO:0007669"/>
    <property type="project" value="InterPro"/>
</dbReference>
<feature type="compositionally biased region" description="Basic and acidic residues" evidence="5">
    <location>
        <begin position="92"/>
        <end position="103"/>
    </location>
</feature>
<keyword evidence="7" id="KW-0346">Stress response</keyword>
<dbReference type="AlphaFoldDB" id="A0A4Z0WC84"/>
<dbReference type="EMBL" id="SRMF01000009">
    <property type="protein sequence ID" value="TGG91363.1"/>
    <property type="molecule type" value="Genomic_DNA"/>
</dbReference>
<sequence>MTSSTTAEAVRLDKWLWAARFYKTRGLAKSAVEGGKVHYNGARAKPSRAVEIGAELRLRLGFEERTVAVLALSERRGPAREAQQLYAETPESIERRERNAELRRHSRLAQVTPEQKPSKKQRRDLQRMKNQALDQ</sequence>
<reference evidence="7 8" key="1">
    <citation type="submission" date="2019-04" db="EMBL/GenBank/DDBJ databases">
        <title>Natronospirillum operosus gen. nov., sp. nov., a haloalkaliphilic satellite isolated from decaying biomass of laboratory culture of cyanobacterium Geitlerinema sp. and proposal of Natronospirillaceae fam. nov. and Saccharospirillaceae fam. nov.</title>
        <authorList>
            <person name="Kevbrin V."/>
            <person name="Boltyanskaya Y."/>
            <person name="Koziaeva V."/>
            <person name="Grouzdev D.S."/>
            <person name="Park M."/>
            <person name="Cho J."/>
        </authorList>
    </citation>
    <scope>NUCLEOTIDE SEQUENCE [LARGE SCALE GENOMIC DNA]</scope>
    <source>
        <strain evidence="7 8">G-116</strain>
    </source>
</reference>
<dbReference type="InterPro" id="IPR002942">
    <property type="entry name" value="S4_RNA-bd"/>
</dbReference>
<dbReference type="SMART" id="SM00363">
    <property type="entry name" value="S4"/>
    <property type="match status" value="1"/>
</dbReference>
<name>A0A4Z0WC84_9GAMM</name>
<comment type="similarity">
    <text evidence="1 4">Belongs to the HSP15 family.</text>
</comment>
<keyword evidence="3 4" id="KW-0238">DNA-binding</keyword>
<dbReference type="NCBIfam" id="NF007673">
    <property type="entry name" value="PRK10348.1"/>
    <property type="match status" value="1"/>
</dbReference>
<evidence type="ECO:0000259" key="6">
    <source>
        <dbReference type="SMART" id="SM00363"/>
    </source>
</evidence>
<dbReference type="Pfam" id="PF01479">
    <property type="entry name" value="S4"/>
    <property type="match status" value="1"/>
</dbReference>
<dbReference type="GO" id="GO:0003727">
    <property type="term" value="F:single-stranded RNA binding"/>
    <property type="evidence" value="ECO:0007669"/>
    <property type="project" value="InterPro"/>
</dbReference>
<dbReference type="PROSITE" id="PS50889">
    <property type="entry name" value="S4"/>
    <property type="match status" value="1"/>
</dbReference>
<feature type="region of interest" description="Disordered" evidence="5">
    <location>
        <begin position="75"/>
        <end position="135"/>
    </location>
</feature>
<dbReference type="Gene3D" id="3.10.290.10">
    <property type="entry name" value="RNA-binding S4 domain"/>
    <property type="match status" value="1"/>
</dbReference>
<dbReference type="PIRSF" id="PIRSF016821">
    <property type="entry name" value="HSP15"/>
    <property type="match status" value="1"/>
</dbReference>
<dbReference type="CDD" id="cd00165">
    <property type="entry name" value="S4"/>
    <property type="match status" value="1"/>
</dbReference>
<dbReference type="InterPro" id="IPR025708">
    <property type="entry name" value="HSP15"/>
</dbReference>
<dbReference type="RefSeq" id="WP_135484455.1">
    <property type="nucleotide sequence ID" value="NZ_SRMF01000009.1"/>
</dbReference>
<organism evidence="7 8">
    <name type="scientific">Natronospirillum operosum</name>
    <dbReference type="NCBI Taxonomy" id="2759953"/>
    <lineage>
        <taxon>Bacteria</taxon>
        <taxon>Pseudomonadati</taxon>
        <taxon>Pseudomonadota</taxon>
        <taxon>Gammaproteobacteria</taxon>
        <taxon>Oceanospirillales</taxon>
        <taxon>Natronospirillaceae</taxon>
        <taxon>Natronospirillum</taxon>
    </lineage>
</organism>
<protein>
    <recommendedName>
        <fullName evidence="4">Heat shock protein 15</fullName>
    </recommendedName>
</protein>
<proteinExistence type="inferred from homology"/>
<accession>A0A4Z0WC84</accession>
<dbReference type="OrthoDB" id="9797176at2"/>
<feature type="domain" description="RNA-binding S4" evidence="6">
    <location>
        <begin position="10"/>
        <end position="73"/>
    </location>
</feature>
<dbReference type="SUPFAM" id="SSF55174">
    <property type="entry name" value="Alpha-L RNA-binding motif"/>
    <property type="match status" value="1"/>
</dbReference>